<dbReference type="OrthoDB" id="5513217at2"/>
<dbReference type="EMBL" id="CP140154">
    <property type="protein sequence ID" value="WQG88061.1"/>
    <property type="molecule type" value="Genomic_DNA"/>
</dbReference>
<dbReference type="STRING" id="1004.SAMN05661012_05331"/>
<keyword evidence="6" id="KW-1185">Reference proteome</keyword>
<dbReference type="AlphaFoldDB" id="A0A1K1SF90"/>
<dbReference type="InterPro" id="IPR021782">
    <property type="entry name" value="DUF3347"/>
</dbReference>
<reference evidence="4 6" key="2">
    <citation type="submission" date="2023-11" db="EMBL/GenBank/DDBJ databases">
        <title>MicrobeMod: A computational toolkit for identifying prokaryotic methylation and restriction-modification with nanopore sequencing.</title>
        <authorList>
            <person name="Crits-Christoph A."/>
            <person name="Kang S.C."/>
            <person name="Lee H."/>
            <person name="Ostrov N."/>
        </authorList>
    </citation>
    <scope>NUCLEOTIDE SEQUENCE [LARGE SCALE GENOMIC DNA]</scope>
    <source>
        <strain evidence="4 6">ATCC 23090</strain>
    </source>
</reference>
<dbReference type="Pfam" id="PF11827">
    <property type="entry name" value="DUF3347"/>
    <property type="match status" value="1"/>
</dbReference>
<dbReference type="RefSeq" id="WP_072364343.1">
    <property type="nucleotide sequence ID" value="NZ_CP139972.1"/>
</dbReference>
<evidence type="ECO:0000313" key="3">
    <source>
        <dbReference type="EMBL" id="SFW83049.1"/>
    </source>
</evidence>
<proteinExistence type="predicted"/>
<dbReference type="Proteomes" id="UP000183788">
    <property type="component" value="Unassembled WGS sequence"/>
</dbReference>
<evidence type="ECO:0000256" key="1">
    <source>
        <dbReference type="SAM" id="SignalP"/>
    </source>
</evidence>
<gene>
    <name evidence="3" type="ORF">SAMN05661012_05331</name>
    <name evidence="4" type="ORF">SR876_24345</name>
</gene>
<accession>A0A1K1SF90</accession>
<reference evidence="3 5" key="1">
    <citation type="submission" date="2016-11" db="EMBL/GenBank/DDBJ databases">
        <authorList>
            <person name="Jaros S."/>
            <person name="Januszkiewicz K."/>
            <person name="Wedrychowicz H."/>
        </authorList>
    </citation>
    <scope>NUCLEOTIDE SEQUENCE [LARGE SCALE GENOMIC DNA]</scope>
    <source>
        <strain evidence="3 5">DSM 784</strain>
    </source>
</reference>
<feature type="domain" description="DUF3347" evidence="2">
    <location>
        <begin position="74"/>
        <end position="163"/>
    </location>
</feature>
<dbReference type="EMBL" id="FPIZ01000022">
    <property type="protein sequence ID" value="SFW83049.1"/>
    <property type="molecule type" value="Genomic_DNA"/>
</dbReference>
<evidence type="ECO:0000313" key="4">
    <source>
        <dbReference type="EMBL" id="WQG88061.1"/>
    </source>
</evidence>
<dbReference type="Proteomes" id="UP001326715">
    <property type="component" value="Chromosome"/>
</dbReference>
<name>A0A1K1SF90_9BACT</name>
<evidence type="ECO:0000313" key="6">
    <source>
        <dbReference type="Proteomes" id="UP001326715"/>
    </source>
</evidence>
<evidence type="ECO:0000313" key="5">
    <source>
        <dbReference type="Proteomes" id="UP000183788"/>
    </source>
</evidence>
<protein>
    <submittedName>
        <fullName evidence="4">DUF3347 domain-containing protein</fullName>
    </submittedName>
</protein>
<dbReference type="PROSITE" id="PS51257">
    <property type="entry name" value="PROKAR_LIPOPROTEIN"/>
    <property type="match status" value="1"/>
</dbReference>
<keyword evidence="1" id="KW-0732">Signal</keyword>
<organism evidence="3 5">
    <name type="scientific">Chitinophaga sancti</name>
    <dbReference type="NCBI Taxonomy" id="1004"/>
    <lineage>
        <taxon>Bacteria</taxon>
        <taxon>Pseudomonadati</taxon>
        <taxon>Bacteroidota</taxon>
        <taxon>Chitinophagia</taxon>
        <taxon>Chitinophagales</taxon>
        <taxon>Chitinophagaceae</taxon>
        <taxon>Chitinophaga</taxon>
    </lineage>
</organism>
<feature type="signal peptide" evidence="1">
    <location>
        <begin position="1"/>
        <end position="17"/>
    </location>
</feature>
<evidence type="ECO:0000259" key="2">
    <source>
        <dbReference type="Pfam" id="PF11827"/>
    </source>
</evidence>
<feature type="chain" id="PRO_5009668031" evidence="1">
    <location>
        <begin position="18"/>
        <end position="211"/>
    </location>
</feature>
<sequence length="211" mass="22933">MKTIIIGALVVATVAFTACNNSGNQSHEGHDHDTAAMAGETAKQETPAVDNSVAAVKPQFTNVDAKVVASIKAVVQHYLHIKNGLTADNSAEAANGGKAMVEAMSKVDKAAMTPEQQKVYAENEDDLREHAEHIGKNEGNIEHQREHFAQMSEDVYTLVKAFGGGQAIYHYHCPMYDNNKGALWLSETKEVKNPYFGAKMPTCGYVKEVIQ</sequence>